<evidence type="ECO:0000313" key="2">
    <source>
        <dbReference type="Proteomes" id="UP001055072"/>
    </source>
</evidence>
<reference evidence="1" key="1">
    <citation type="journal article" date="2021" name="Environ. Microbiol.">
        <title>Gene family expansions and transcriptome signatures uncover fungal adaptations to wood decay.</title>
        <authorList>
            <person name="Hage H."/>
            <person name="Miyauchi S."/>
            <person name="Viragh M."/>
            <person name="Drula E."/>
            <person name="Min B."/>
            <person name="Chaduli D."/>
            <person name="Navarro D."/>
            <person name="Favel A."/>
            <person name="Norest M."/>
            <person name="Lesage-Meessen L."/>
            <person name="Balint B."/>
            <person name="Merenyi Z."/>
            <person name="de Eugenio L."/>
            <person name="Morin E."/>
            <person name="Martinez A.T."/>
            <person name="Baldrian P."/>
            <person name="Stursova M."/>
            <person name="Martinez M.J."/>
            <person name="Novotny C."/>
            <person name="Magnuson J.K."/>
            <person name="Spatafora J.W."/>
            <person name="Maurice S."/>
            <person name="Pangilinan J."/>
            <person name="Andreopoulos W."/>
            <person name="LaButti K."/>
            <person name="Hundley H."/>
            <person name="Na H."/>
            <person name="Kuo A."/>
            <person name="Barry K."/>
            <person name="Lipzen A."/>
            <person name="Henrissat B."/>
            <person name="Riley R."/>
            <person name="Ahrendt S."/>
            <person name="Nagy L.G."/>
            <person name="Grigoriev I.V."/>
            <person name="Martin F."/>
            <person name="Rosso M.N."/>
        </authorList>
    </citation>
    <scope>NUCLEOTIDE SEQUENCE</scope>
    <source>
        <strain evidence="1">CBS 384.51</strain>
    </source>
</reference>
<comment type="caution">
    <text evidence="1">The sequence shown here is derived from an EMBL/GenBank/DDBJ whole genome shotgun (WGS) entry which is preliminary data.</text>
</comment>
<organism evidence="1 2">
    <name type="scientific">Irpex rosettiformis</name>
    <dbReference type="NCBI Taxonomy" id="378272"/>
    <lineage>
        <taxon>Eukaryota</taxon>
        <taxon>Fungi</taxon>
        <taxon>Dikarya</taxon>
        <taxon>Basidiomycota</taxon>
        <taxon>Agaricomycotina</taxon>
        <taxon>Agaricomycetes</taxon>
        <taxon>Polyporales</taxon>
        <taxon>Irpicaceae</taxon>
        <taxon>Irpex</taxon>
    </lineage>
</organism>
<proteinExistence type="predicted"/>
<evidence type="ECO:0000313" key="1">
    <source>
        <dbReference type="EMBL" id="KAI0091610.1"/>
    </source>
</evidence>
<name>A0ACB8UBH1_9APHY</name>
<dbReference type="EMBL" id="MU274905">
    <property type="protein sequence ID" value="KAI0091610.1"/>
    <property type="molecule type" value="Genomic_DNA"/>
</dbReference>
<keyword evidence="2" id="KW-1185">Reference proteome</keyword>
<dbReference type="Proteomes" id="UP001055072">
    <property type="component" value="Unassembled WGS sequence"/>
</dbReference>
<protein>
    <submittedName>
        <fullName evidence="1">Uncharacterized protein</fullName>
    </submittedName>
</protein>
<sequence>MLTINTPGNVFQCLPTQIEFTGGTGPFSLSINSPDATGNTIQTYDDITSSPFQWSTNVSAGISLGLSITDLSNGIPALSGQFLVGDSGNNSCLKHDGSSVISVGSSMVSSIVSAPSNAASGPSSASGSSHIASSAPGIVPSGASTAVTSDSASQSSIQINTSSDITSSSVFGQSGVTSVSSSGITASSGSGFNSIASTSISGSASPFPNPPLISSLVLNTNSHHLSGGAIGGIITGAIIVLLLTLFGILIKGKRKGQQHRKVLFKEMMVQPYTHQIQTIRNTPSPTMAHPVRRKPPPPSPQPEESSLPSQSPQHTSETIESNPVTPTVETIGSSNERTGNPRRGTHLVAEPTLSTRLIERITRAILYETQLRRTDIEEQPPRYEE</sequence>
<gene>
    <name evidence="1" type="ORF">BDY19DRAFT_635830</name>
</gene>
<accession>A0ACB8UBH1</accession>